<gene>
    <name evidence="2" type="ORF">A4U43_UnF1690</name>
</gene>
<dbReference type="InterPro" id="IPR004252">
    <property type="entry name" value="Probable_transposase_24"/>
</dbReference>
<evidence type="ECO:0000313" key="2">
    <source>
        <dbReference type="EMBL" id="ONK55554.1"/>
    </source>
</evidence>
<feature type="compositionally biased region" description="Polar residues" evidence="1">
    <location>
        <begin position="20"/>
        <end position="33"/>
    </location>
</feature>
<reference evidence="3" key="1">
    <citation type="journal article" date="2017" name="Nat. Commun.">
        <title>The asparagus genome sheds light on the origin and evolution of a young Y chromosome.</title>
        <authorList>
            <person name="Harkess A."/>
            <person name="Zhou J."/>
            <person name="Xu C."/>
            <person name="Bowers J.E."/>
            <person name="Van der Hulst R."/>
            <person name="Ayyampalayam S."/>
            <person name="Mercati F."/>
            <person name="Riccardi P."/>
            <person name="McKain M.R."/>
            <person name="Kakrana A."/>
            <person name="Tang H."/>
            <person name="Ray J."/>
            <person name="Groenendijk J."/>
            <person name="Arikit S."/>
            <person name="Mathioni S.M."/>
            <person name="Nakano M."/>
            <person name="Shan H."/>
            <person name="Telgmann-Rauber A."/>
            <person name="Kanno A."/>
            <person name="Yue Z."/>
            <person name="Chen H."/>
            <person name="Li W."/>
            <person name="Chen Y."/>
            <person name="Xu X."/>
            <person name="Zhang Y."/>
            <person name="Luo S."/>
            <person name="Chen H."/>
            <person name="Gao J."/>
            <person name="Mao Z."/>
            <person name="Pires J.C."/>
            <person name="Luo M."/>
            <person name="Kudrna D."/>
            <person name="Wing R.A."/>
            <person name="Meyers B.C."/>
            <person name="Yi K."/>
            <person name="Kong H."/>
            <person name="Lavrijsen P."/>
            <person name="Sunseri F."/>
            <person name="Falavigna A."/>
            <person name="Ye Y."/>
            <person name="Leebens-Mack J.H."/>
            <person name="Chen G."/>
        </authorList>
    </citation>
    <scope>NUCLEOTIDE SEQUENCE [LARGE SCALE GENOMIC DNA]</scope>
    <source>
        <strain evidence="3">cv. DH0086</strain>
    </source>
</reference>
<dbReference type="Proteomes" id="UP000243459">
    <property type="component" value="Unassembled WGS sequence"/>
</dbReference>
<dbReference type="PANTHER" id="PTHR33018:SF37">
    <property type="entry name" value="TRANSPOSASE TNP1_EN_SPM-LIKE DOMAIN-CONTAINING PROTEIN"/>
    <property type="match status" value="1"/>
</dbReference>
<dbReference type="PANTHER" id="PTHR33018">
    <property type="entry name" value="OS10G0338966 PROTEIN-RELATED"/>
    <property type="match status" value="1"/>
</dbReference>
<organism evidence="2 3">
    <name type="scientific">Asparagus officinalis</name>
    <name type="common">Garden asparagus</name>
    <dbReference type="NCBI Taxonomy" id="4686"/>
    <lineage>
        <taxon>Eukaryota</taxon>
        <taxon>Viridiplantae</taxon>
        <taxon>Streptophyta</taxon>
        <taxon>Embryophyta</taxon>
        <taxon>Tracheophyta</taxon>
        <taxon>Spermatophyta</taxon>
        <taxon>Magnoliopsida</taxon>
        <taxon>Liliopsida</taxon>
        <taxon>Asparagales</taxon>
        <taxon>Asparagaceae</taxon>
        <taxon>Asparagoideae</taxon>
        <taxon>Asparagus</taxon>
    </lineage>
</organism>
<accession>A0A1R3L7G2</accession>
<evidence type="ECO:0000256" key="1">
    <source>
        <dbReference type="SAM" id="MobiDB-lite"/>
    </source>
</evidence>
<feature type="region of interest" description="Disordered" evidence="1">
    <location>
        <begin position="299"/>
        <end position="322"/>
    </location>
</feature>
<protein>
    <submittedName>
        <fullName evidence="2">Uncharacterized protein</fullName>
    </submittedName>
</protein>
<sequence>MMMKKRRNIIGKKKRIYAEPSSQNFEDTNNTNPPDCHQKTIDGDFSSLDLSSMANHTSSRTSAHVSGGDFFVHVSGVQSAVRSWKAKIKKKYYKKWKDASPQQRDQINFERITRREWEDFVNYIDNPNKEDEAARNLQNVSKKKLRHCLGQKSMARTKRKLKELDPENYDEFDIFIKCHKKKMGLGDYPHEKTQDVCKKVIKRIEELRVQLQDVDPVTKAQRLKLSTVLDEVAGKHHGGYERGYGIGYKGRTTSHQFSTSYNVKSSINNSQLQEELDVANQKIQELYAANKKIQELHEEMQKRAEEAEREKAREKEERDYQMQEMQRIVSSFQAMAGLNRQPQ</sequence>
<proteinExistence type="predicted"/>
<feature type="compositionally biased region" description="Basic residues" evidence="1">
    <location>
        <begin position="1"/>
        <end position="15"/>
    </location>
</feature>
<dbReference type="Pfam" id="PF03004">
    <property type="entry name" value="Transposase_24"/>
    <property type="match status" value="1"/>
</dbReference>
<feature type="compositionally biased region" description="Basic and acidic residues" evidence="1">
    <location>
        <begin position="299"/>
        <end position="321"/>
    </location>
</feature>
<keyword evidence="3" id="KW-1185">Reference proteome</keyword>
<evidence type="ECO:0000313" key="3">
    <source>
        <dbReference type="Proteomes" id="UP000243459"/>
    </source>
</evidence>
<dbReference type="EMBL" id="KV863391">
    <property type="protein sequence ID" value="ONK55554.1"/>
    <property type="molecule type" value="Genomic_DNA"/>
</dbReference>
<dbReference type="AlphaFoldDB" id="A0A1R3L7G2"/>
<feature type="region of interest" description="Disordered" evidence="1">
    <location>
        <begin position="1"/>
        <end position="33"/>
    </location>
</feature>
<dbReference type="Gramene" id="ONK55554">
    <property type="protein sequence ID" value="ONK55554"/>
    <property type="gene ID" value="A4U43_UnF1690"/>
</dbReference>
<name>A0A1R3L7G2_ASPOF</name>